<dbReference type="Proteomes" id="UP000829398">
    <property type="component" value="Chromosome 7"/>
</dbReference>
<comment type="caution">
    <text evidence="1">The sequence shown here is derived from an EMBL/GenBank/DDBJ whole genome shotgun (WGS) entry which is preliminary data.</text>
</comment>
<dbReference type="EMBL" id="CM039176">
    <property type="protein sequence ID" value="KAH9716796.1"/>
    <property type="molecule type" value="Genomic_DNA"/>
</dbReference>
<sequence length="416" mass="47999">MDQYHYHTVQHTSSDSSKPETVYESNPSESNPSSSSSSTNSVGTSTDSESEYVDITSILMATNTEDPSTSTTTPIVEDSSSDAENKASPEPEPSMPPPVPNHSTKPSSASWFTFDDIPCHKWPARLQEFAAWIDLQGTKPNAQTQVVLREFMARSTSSLRDWLESLGEYRQLQFMQSPIGTALNIIHEQFIGEKIAFNDADKREYHQMKCCSLKRHLLESHYKRMSIIFYKLNGFNEPSLKHVFIASLPSELQPDLQRKLTATNLSITDISLGKIFQTTMLCLDKICEEKEFFKDLMEDKKSFSQACKKPYLRIEYKDKNKCVCPTKKKRHFQKHFHKKSSFKKPLRYFRKKDASQYRKKKHNRCFICKKRGHFARNCPHKSAKAIRLMQHLQYSSLLSENEDVESNFLEQSEQDD</sequence>
<evidence type="ECO:0000313" key="2">
    <source>
        <dbReference type="Proteomes" id="UP000829398"/>
    </source>
</evidence>
<proteinExistence type="predicted"/>
<protein>
    <submittedName>
        <fullName evidence="1">Uncharacterized protein</fullName>
    </submittedName>
</protein>
<reference evidence="2" key="1">
    <citation type="journal article" date="2023" name="Hortic. Res.">
        <title>A chromosome-level phased genome enabling allele-level studies in sweet orange: a case study on citrus Huanglongbing tolerance.</title>
        <authorList>
            <person name="Wu B."/>
            <person name="Yu Q."/>
            <person name="Deng Z."/>
            <person name="Duan Y."/>
            <person name="Luo F."/>
            <person name="Gmitter F. Jr."/>
        </authorList>
    </citation>
    <scope>NUCLEOTIDE SEQUENCE [LARGE SCALE GENOMIC DNA]</scope>
    <source>
        <strain evidence="2">cv. Valencia</strain>
    </source>
</reference>
<gene>
    <name evidence="1" type="ORF">KPL71_021578</name>
</gene>
<organism evidence="1 2">
    <name type="scientific">Citrus sinensis</name>
    <name type="common">Sweet orange</name>
    <name type="synonym">Citrus aurantium var. sinensis</name>
    <dbReference type="NCBI Taxonomy" id="2711"/>
    <lineage>
        <taxon>Eukaryota</taxon>
        <taxon>Viridiplantae</taxon>
        <taxon>Streptophyta</taxon>
        <taxon>Embryophyta</taxon>
        <taxon>Tracheophyta</taxon>
        <taxon>Spermatophyta</taxon>
        <taxon>Magnoliopsida</taxon>
        <taxon>eudicotyledons</taxon>
        <taxon>Gunneridae</taxon>
        <taxon>Pentapetalae</taxon>
        <taxon>rosids</taxon>
        <taxon>malvids</taxon>
        <taxon>Sapindales</taxon>
        <taxon>Rutaceae</taxon>
        <taxon>Aurantioideae</taxon>
        <taxon>Citrus</taxon>
    </lineage>
</organism>
<accession>A0ACB8JGX1</accession>
<name>A0ACB8JGX1_CITSI</name>
<keyword evidence="2" id="KW-1185">Reference proteome</keyword>
<evidence type="ECO:0000313" key="1">
    <source>
        <dbReference type="EMBL" id="KAH9716796.1"/>
    </source>
</evidence>